<evidence type="ECO:0000313" key="3">
    <source>
        <dbReference type="Proteomes" id="UP000631421"/>
    </source>
</evidence>
<feature type="transmembrane region" description="Helical" evidence="1">
    <location>
        <begin position="31"/>
        <end position="48"/>
    </location>
</feature>
<reference evidence="2" key="2">
    <citation type="submission" date="2020-08" db="EMBL/GenBank/DDBJ databases">
        <authorList>
            <person name="Chen M."/>
            <person name="Teng W."/>
            <person name="Zhao L."/>
            <person name="Hu C."/>
            <person name="Zhou Y."/>
            <person name="Han B."/>
            <person name="Song L."/>
            <person name="Shu W."/>
        </authorList>
    </citation>
    <scope>NUCLEOTIDE SEQUENCE</scope>
    <source>
        <strain evidence="2">FACHB-1277</strain>
    </source>
</reference>
<protein>
    <submittedName>
        <fullName evidence="2">Uncharacterized protein</fullName>
    </submittedName>
</protein>
<name>A0A926Z4P0_9CYAN</name>
<keyword evidence="1" id="KW-1133">Transmembrane helix</keyword>
<evidence type="ECO:0000256" key="1">
    <source>
        <dbReference type="SAM" id="Phobius"/>
    </source>
</evidence>
<sequence>MNLPLVIGALLVSILLLWWLMSVIKASFKTAFLIVAVIFTVQVLTGVGPQQIFEQISKWTTAFFTNLGQWFQSWGGRVKVDPKLESDPKKQSLIWMLYIAQIMLSA</sequence>
<dbReference type="RefSeq" id="WP_190349100.1">
    <property type="nucleotide sequence ID" value="NZ_JACJPY010000002.1"/>
</dbReference>
<accession>A0A926Z4P0</accession>
<proteinExistence type="predicted"/>
<comment type="caution">
    <text evidence="2">The sequence shown here is derived from an EMBL/GenBank/DDBJ whole genome shotgun (WGS) entry which is preliminary data.</text>
</comment>
<evidence type="ECO:0000313" key="2">
    <source>
        <dbReference type="EMBL" id="MBD2148762.1"/>
    </source>
</evidence>
<keyword evidence="3" id="KW-1185">Reference proteome</keyword>
<keyword evidence="1" id="KW-0472">Membrane</keyword>
<reference evidence="2" key="1">
    <citation type="journal article" date="2015" name="ISME J.">
        <title>Draft Genome Sequence of Streptomyces incarnatus NRRL8089, which Produces the Nucleoside Antibiotic Sinefungin.</title>
        <authorList>
            <person name="Oshima K."/>
            <person name="Hattori M."/>
            <person name="Shimizu H."/>
            <person name="Fukuda K."/>
            <person name="Nemoto M."/>
            <person name="Inagaki K."/>
            <person name="Tamura T."/>
        </authorList>
    </citation>
    <scope>NUCLEOTIDE SEQUENCE</scope>
    <source>
        <strain evidence="2">FACHB-1277</strain>
    </source>
</reference>
<organism evidence="2 3">
    <name type="scientific">Pseudanabaena cinerea FACHB-1277</name>
    <dbReference type="NCBI Taxonomy" id="2949581"/>
    <lineage>
        <taxon>Bacteria</taxon>
        <taxon>Bacillati</taxon>
        <taxon>Cyanobacteriota</taxon>
        <taxon>Cyanophyceae</taxon>
        <taxon>Pseudanabaenales</taxon>
        <taxon>Pseudanabaenaceae</taxon>
        <taxon>Pseudanabaena</taxon>
        <taxon>Pseudanabaena cinerea</taxon>
    </lineage>
</organism>
<dbReference type="AlphaFoldDB" id="A0A926Z4P0"/>
<keyword evidence="1" id="KW-0812">Transmembrane</keyword>
<gene>
    <name evidence="2" type="ORF">H6F44_01265</name>
</gene>
<feature type="transmembrane region" description="Helical" evidence="1">
    <location>
        <begin position="6"/>
        <end position="24"/>
    </location>
</feature>
<dbReference type="EMBL" id="JACJPY010000002">
    <property type="protein sequence ID" value="MBD2148762.1"/>
    <property type="molecule type" value="Genomic_DNA"/>
</dbReference>
<dbReference type="Proteomes" id="UP000631421">
    <property type="component" value="Unassembled WGS sequence"/>
</dbReference>